<accession>A0A3A9ZG22</accession>
<dbReference type="PANTHER" id="PTHR30055:SF234">
    <property type="entry name" value="HTH-TYPE TRANSCRIPTIONAL REGULATOR BETI"/>
    <property type="match status" value="1"/>
</dbReference>
<dbReference type="InterPro" id="IPR049445">
    <property type="entry name" value="TetR_SbtR-like_C"/>
</dbReference>
<dbReference type="Proteomes" id="UP000272474">
    <property type="component" value="Unassembled WGS sequence"/>
</dbReference>
<dbReference type="Gene3D" id="1.10.357.10">
    <property type="entry name" value="Tetracycline Repressor, domain 2"/>
    <property type="match status" value="1"/>
</dbReference>
<keyword evidence="8" id="KW-1185">Reference proteome</keyword>
<keyword evidence="3" id="KW-0804">Transcription</keyword>
<protein>
    <submittedName>
        <fullName evidence="7">TetR/AcrR family transcriptional regulator</fullName>
    </submittedName>
</protein>
<dbReference type="PRINTS" id="PR00455">
    <property type="entry name" value="HTHTETR"/>
</dbReference>
<reference evidence="7 8" key="1">
    <citation type="journal article" date="2014" name="Int. J. Syst. Evol. Microbiol.">
        <title>Streptomyces hoynatensis sp. nov., isolated from deep marine sediment.</title>
        <authorList>
            <person name="Veyisoglu A."/>
            <person name="Sahin N."/>
        </authorList>
    </citation>
    <scope>NUCLEOTIDE SEQUENCE [LARGE SCALE GENOMIC DNA]</scope>
    <source>
        <strain evidence="7 8">KCTC 29097</strain>
    </source>
</reference>
<sequence>MRRPPRSERCSGNIRSTAPEWQAGGDDVSGTQPRADARRNRENLVRVAREVFAESGTDASLRDIARRAGVGIGTLYRHFPTREDLLGAALSTGLGALREEAHRGLGEQSPGEALFAWMETFASRSSVWCGVPGSVMEALHGGRPAVQAAFTDVIEAVADLLARAQREGTVRGDVDAEDVITAASALGWVSEKCGPAYTARLLAVVRDGLGVPRDGSAPRPLPAAPGLGAPPPAGTP</sequence>
<evidence type="ECO:0000256" key="4">
    <source>
        <dbReference type="PROSITE-ProRule" id="PRU00335"/>
    </source>
</evidence>
<dbReference type="AlphaFoldDB" id="A0A3A9ZG22"/>
<proteinExistence type="predicted"/>
<dbReference type="InterPro" id="IPR001647">
    <property type="entry name" value="HTH_TetR"/>
</dbReference>
<organism evidence="7 8">
    <name type="scientific">Streptomyces hoynatensis</name>
    <dbReference type="NCBI Taxonomy" id="1141874"/>
    <lineage>
        <taxon>Bacteria</taxon>
        <taxon>Bacillati</taxon>
        <taxon>Actinomycetota</taxon>
        <taxon>Actinomycetes</taxon>
        <taxon>Kitasatosporales</taxon>
        <taxon>Streptomycetaceae</taxon>
        <taxon>Streptomyces</taxon>
    </lineage>
</organism>
<evidence type="ECO:0000256" key="5">
    <source>
        <dbReference type="SAM" id="MobiDB-lite"/>
    </source>
</evidence>
<feature type="domain" description="HTH tetR-type" evidence="6">
    <location>
        <begin position="38"/>
        <end position="97"/>
    </location>
</feature>
<gene>
    <name evidence="7" type="ORF">D7294_03350</name>
</gene>
<dbReference type="SUPFAM" id="SSF48498">
    <property type="entry name" value="Tetracyclin repressor-like, C-terminal domain"/>
    <property type="match status" value="1"/>
</dbReference>
<evidence type="ECO:0000256" key="1">
    <source>
        <dbReference type="ARBA" id="ARBA00023015"/>
    </source>
</evidence>
<evidence type="ECO:0000313" key="7">
    <source>
        <dbReference type="EMBL" id="RKN47213.1"/>
    </source>
</evidence>
<evidence type="ECO:0000256" key="2">
    <source>
        <dbReference type="ARBA" id="ARBA00023125"/>
    </source>
</evidence>
<evidence type="ECO:0000313" key="8">
    <source>
        <dbReference type="Proteomes" id="UP000272474"/>
    </source>
</evidence>
<feature type="region of interest" description="Disordered" evidence="5">
    <location>
        <begin position="213"/>
        <end position="236"/>
    </location>
</feature>
<feature type="DNA-binding region" description="H-T-H motif" evidence="4">
    <location>
        <begin position="60"/>
        <end position="79"/>
    </location>
</feature>
<comment type="caution">
    <text evidence="7">The sequence shown here is derived from an EMBL/GenBank/DDBJ whole genome shotgun (WGS) entry which is preliminary data.</text>
</comment>
<dbReference type="InterPro" id="IPR050109">
    <property type="entry name" value="HTH-type_TetR-like_transc_reg"/>
</dbReference>
<dbReference type="InterPro" id="IPR009057">
    <property type="entry name" value="Homeodomain-like_sf"/>
</dbReference>
<keyword evidence="2 4" id="KW-0238">DNA-binding</keyword>
<evidence type="ECO:0000259" key="6">
    <source>
        <dbReference type="PROSITE" id="PS50977"/>
    </source>
</evidence>
<dbReference type="SUPFAM" id="SSF46689">
    <property type="entry name" value="Homeodomain-like"/>
    <property type="match status" value="1"/>
</dbReference>
<dbReference type="EMBL" id="RBAL01000001">
    <property type="protein sequence ID" value="RKN47213.1"/>
    <property type="molecule type" value="Genomic_DNA"/>
</dbReference>
<dbReference type="GO" id="GO:0003700">
    <property type="term" value="F:DNA-binding transcription factor activity"/>
    <property type="evidence" value="ECO:0007669"/>
    <property type="project" value="TreeGrafter"/>
</dbReference>
<dbReference type="Pfam" id="PF00440">
    <property type="entry name" value="TetR_N"/>
    <property type="match status" value="1"/>
</dbReference>
<dbReference type="PROSITE" id="PS50977">
    <property type="entry name" value="HTH_TETR_2"/>
    <property type="match status" value="1"/>
</dbReference>
<dbReference type="InterPro" id="IPR036271">
    <property type="entry name" value="Tet_transcr_reg_TetR-rel_C_sf"/>
</dbReference>
<keyword evidence="1" id="KW-0805">Transcription regulation</keyword>
<feature type="region of interest" description="Disordered" evidence="5">
    <location>
        <begin position="1"/>
        <end position="40"/>
    </location>
</feature>
<dbReference type="Pfam" id="PF21597">
    <property type="entry name" value="TetR_C_43"/>
    <property type="match status" value="1"/>
</dbReference>
<name>A0A3A9ZG22_9ACTN</name>
<dbReference type="GO" id="GO:0000976">
    <property type="term" value="F:transcription cis-regulatory region binding"/>
    <property type="evidence" value="ECO:0007669"/>
    <property type="project" value="TreeGrafter"/>
</dbReference>
<dbReference type="PANTHER" id="PTHR30055">
    <property type="entry name" value="HTH-TYPE TRANSCRIPTIONAL REGULATOR RUTR"/>
    <property type="match status" value="1"/>
</dbReference>
<evidence type="ECO:0000256" key="3">
    <source>
        <dbReference type="ARBA" id="ARBA00023163"/>
    </source>
</evidence>
<feature type="compositionally biased region" description="Pro residues" evidence="5">
    <location>
        <begin position="219"/>
        <end position="236"/>
    </location>
</feature>